<feature type="domain" description="Thiolase C-terminal" evidence="1">
    <location>
        <begin position="1"/>
        <end position="79"/>
    </location>
</feature>
<gene>
    <name evidence="2" type="ORF">S01H1_78072</name>
</gene>
<protein>
    <recommendedName>
        <fullName evidence="1">Thiolase C-terminal domain-containing protein</fullName>
    </recommendedName>
</protein>
<dbReference type="Pfam" id="PF22691">
    <property type="entry name" value="Thiolase_C_1"/>
    <property type="match status" value="1"/>
</dbReference>
<reference evidence="2" key="1">
    <citation type="journal article" date="2014" name="Front. Microbiol.">
        <title>High frequency of phylogenetically diverse reductive dehalogenase-homologous genes in deep subseafloor sedimentary metagenomes.</title>
        <authorList>
            <person name="Kawai M."/>
            <person name="Futagami T."/>
            <person name="Toyoda A."/>
            <person name="Takaki Y."/>
            <person name="Nishi S."/>
            <person name="Hori S."/>
            <person name="Arai W."/>
            <person name="Tsubouchi T."/>
            <person name="Morono Y."/>
            <person name="Uchiyama I."/>
            <person name="Ito T."/>
            <person name="Fujiyama A."/>
            <person name="Inagaki F."/>
            <person name="Takami H."/>
        </authorList>
    </citation>
    <scope>NUCLEOTIDE SEQUENCE</scope>
    <source>
        <strain evidence="2">Expedition CK06-06</strain>
    </source>
</reference>
<dbReference type="PANTHER" id="PTHR42870">
    <property type="entry name" value="ACETYL-COA C-ACETYLTRANSFERASE"/>
    <property type="match status" value="1"/>
</dbReference>
<evidence type="ECO:0000313" key="2">
    <source>
        <dbReference type="EMBL" id="GAG43297.1"/>
    </source>
</evidence>
<dbReference type="InterPro" id="IPR055140">
    <property type="entry name" value="Thiolase_C_2"/>
</dbReference>
<proteinExistence type="predicted"/>
<dbReference type="PANTHER" id="PTHR42870:SF1">
    <property type="entry name" value="NON-SPECIFIC LIPID-TRANSFER PROTEIN-LIKE 2"/>
    <property type="match status" value="1"/>
</dbReference>
<organism evidence="2">
    <name type="scientific">marine sediment metagenome</name>
    <dbReference type="NCBI Taxonomy" id="412755"/>
    <lineage>
        <taxon>unclassified sequences</taxon>
        <taxon>metagenomes</taxon>
        <taxon>ecological metagenomes</taxon>
    </lineage>
</organism>
<dbReference type="Gene3D" id="3.40.47.10">
    <property type="match status" value="1"/>
</dbReference>
<dbReference type="SUPFAM" id="SSF53901">
    <property type="entry name" value="Thiolase-like"/>
    <property type="match status" value="1"/>
</dbReference>
<comment type="caution">
    <text evidence="2">The sequence shown here is derived from an EMBL/GenBank/DDBJ whole genome shotgun (WGS) entry which is preliminary data.</text>
</comment>
<dbReference type="AlphaFoldDB" id="X0Y7M5"/>
<evidence type="ECO:0000259" key="1">
    <source>
        <dbReference type="Pfam" id="PF22691"/>
    </source>
</evidence>
<dbReference type="InterPro" id="IPR016039">
    <property type="entry name" value="Thiolase-like"/>
</dbReference>
<feature type="non-terminal residue" evidence="2">
    <location>
        <position position="1"/>
    </location>
</feature>
<dbReference type="EMBL" id="BARS01052522">
    <property type="protein sequence ID" value="GAG43297.1"/>
    <property type="molecule type" value="Genomic_DNA"/>
</dbReference>
<dbReference type="GO" id="GO:0016746">
    <property type="term" value="F:acyltransferase activity"/>
    <property type="evidence" value="ECO:0007669"/>
    <property type="project" value="InterPro"/>
</dbReference>
<name>X0Y7M5_9ZZZZ</name>
<sequence>FCDFGQGGKLLDEGITQMSGELPVNPSGGVLSTNPIGATALVRFAEAAIQVMGRGGKRQIPDVEVAMGMGFGGSLWTELCILGKDPNPLR</sequence>
<accession>X0Y7M5</accession>